<evidence type="ECO:0000313" key="15">
    <source>
        <dbReference type="EMBL" id="TDG49516.1"/>
    </source>
</evidence>
<proteinExistence type="inferred from homology"/>
<evidence type="ECO:0000256" key="4">
    <source>
        <dbReference type="ARBA" id="ARBA00022729"/>
    </source>
</evidence>
<dbReference type="InterPro" id="IPR008972">
    <property type="entry name" value="Cupredoxin"/>
</dbReference>
<feature type="domain" description="Plastocyanin-like" evidence="14">
    <location>
        <begin position="133"/>
        <end position="243"/>
    </location>
</feature>
<reference evidence="15 16" key="1">
    <citation type="journal article" date="2019" name="J. Hered.">
        <title>An Improved Genome Assembly for Drosophila navojoa, the Basal Species in the mojavensis Cluster.</title>
        <authorList>
            <person name="Vanderlinde T."/>
            <person name="Dupim E.G."/>
            <person name="Nazario-Yepiz N.O."/>
            <person name="Carvalho A.B."/>
        </authorList>
    </citation>
    <scope>NUCLEOTIDE SEQUENCE [LARGE SCALE GENOMIC DNA]</scope>
    <source>
        <strain evidence="15">Navoj_Jal97</strain>
        <tissue evidence="15">Whole organism</tissue>
    </source>
</reference>
<protein>
    <submittedName>
        <fullName evidence="15">Uncharacterized protein</fullName>
    </submittedName>
</protein>
<evidence type="ECO:0000256" key="10">
    <source>
        <dbReference type="SAM" id="SignalP"/>
    </source>
</evidence>
<gene>
    <name evidence="15" type="ORF">AWZ03_004007</name>
</gene>
<comment type="similarity">
    <text evidence="2">Belongs to the AB hydrolase superfamily. Lipase family.</text>
</comment>
<evidence type="ECO:0000259" key="11">
    <source>
        <dbReference type="Pfam" id="PF00394"/>
    </source>
</evidence>
<keyword evidence="9" id="KW-0325">Glycoprotein</keyword>
<dbReference type="InterPro" id="IPR011706">
    <property type="entry name" value="Cu-oxidase_C"/>
</dbReference>
<keyword evidence="4 10" id="KW-0732">Signal</keyword>
<dbReference type="GO" id="GO:0005507">
    <property type="term" value="F:copper ion binding"/>
    <property type="evidence" value="ECO:0007669"/>
    <property type="project" value="InterPro"/>
</dbReference>
<dbReference type="Pfam" id="PF07731">
    <property type="entry name" value="Cu-oxidase_2"/>
    <property type="match status" value="1"/>
</dbReference>
<dbReference type="Proteomes" id="UP000295192">
    <property type="component" value="Unassembled WGS sequence"/>
</dbReference>
<dbReference type="SUPFAM" id="SSF53474">
    <property type="entry name" value="alpha/beta-Hydrolases"/>
    <property type="match status" value="1"/>
</dbReference>
<feature type="signal peptide" evidence="10">
    <location>
        <begin position="1"/>
        <end position="27"/>
    </location>
</feature>
<keyword evidence="16" id="KW-1185">Reference proteome</keyword>
<dbReference type="InterPro" id="IPR029058">
    <property type="entry name" value="AB_hydrolase_fold"/>
</dbReference>
<feature type="domain" description="Partial AB-hydrolase lipase" evidence="12">
    <location>
        <begin position="706"/>
        <end position="766"/>
    </location>
</feature>
<dbReference type="InterPro" id="IPR006693">
    <property type="entry name" value="AB_hydrolase_lipase"/>
</dbReference>
<keyword evidence="6" id="KW-0442">Lipid degradation</keyword>
<organism evidence="15 16">
    <name type="scientific">Drosophila navojoa</name>
    <name type="common">Fruit fly</name>
    <dbReference type="NCBI Taxonomy" id="7232"/>
    <lineage>
        <taxon>Eukaryota</taxon>
        <taxon>Metazoa</taxon>
        <taxon>Ecdysozoa</taxon>
        <taxon>Arthropoda</taxon>
        <taxon>Hexapoda</taxon>
        <taxon>Insecta</taxon>
        <taxon>Pterygota</taxon>
        <taxon>Neoptera</taxon>
        <taxon>Endopterygota</taxon>
        <taxon>Diptera</taxon>
        <taxon>Brachycera</taxon>
        <taxon>Muscomorpha</taxon>
        <taxon>Ephydroidea</taxon>
        <taxon>Drosophilidae</taxon>
        <taxon>Drosophila</taxon>
    </lineage>
</organism>
<evidence type="ECO:0000256" key="6">
    <source>
        <dbReference type="ARBA" id="ARBA00022963"/>
    </source>
</evidence>
<dbReference type="GO" id="GO:0016787">
    <property type="term" value="F:hydrolase activity"/>
    <property type="evidence" value="ECO:0007669"/>
    <property type="project" value="UniProtKB-KW"/>
</dbReference>
<evidence type="ECO:0000259" key="12">
    <source>
        <dbReference type="Pfam" id="PF04083"/>
    </source>
</evidence>
<feature type="domain" description="Plastocyanin-like" evidence="11">
    <location>
        <begin position="274"/>
        <end position="399"/>
    </location>
</feature>
<dbReference type="FunFam" id="2.60.40.420:FF:000045">
    <property type="entry name" value="Laccase 2"/>
    <property type="match status" value="1"/>
</dbReference>
<feature type="domain" description="Plastocyanin-like" evidence="13">
    <location>
        <begin position="526"/>
        <end position="648"/>
    </location>
</feature>
<evidence type="ECO:0000256" key="2">
    <source>
        <dbReference type="ARBA" id="ARBA00010701"/>
    </source>
</evidence>
<keyword evidence="7" id="KW-0560">Oxidoreductase</keyword>
<dbReference type="Pfam" id="PF04083">
    <property type="entry name" value="Abhydro_lipase"/>
    <property type="match status" value="1"/>
</dbReference>
<dbReference type="GO" id="GO:0016491">
    <property type="term" value="F:oxidoreductase activity"/>
    <property type="evidence" value="ECO:0007669"/>
    <property type="project" value="UniProtKB-KW"/>
</dbReference>
<dbReference type="SUPFAM" id="SSF49503">
    <property type="entry name" value="Cupredoxins"/>
    <property type="match status" value="3"/>
</dbReference>
<evidence type="ECO:0000256" key="8">
    <source>
        <dbReference type="ARBA" id="ARBA00023098"/>
    </source>
</evidence>
<dbReference type="InterPro" id="IPR001117">
    <property type="entry name" value="Cu-oxidase_2nd"/>
</dbReference>
<dbReference type="FunFam" id="3.40.50.1820:FF:000021">
    <property type="entry name" value="Lipase"/>
    <property type="match status" value="1"/>
</dbReference>
<dbReference type="Gene3D" id="2.60.40.420">
    <property type="entry name" value="Cupredoxins - blue copper proteins"/>
    <property type="match status" value="3"/>
</dbReference>
<dbReference type="InterPro" id="IPR002355">
    <property type="entry name" value="Cu_oxidase_Cu_BS"/>
</dbReference>
<evidence type="ECO:0000259" key="14">
    <source>
        <dbReference type="Pfam" id="PF07732"/>
    </source>
</evidence>
<evidence type="ECO:0000256" key="9">
    <source>
        <dbReference type="ARBA" id="ARBA00023180"/>
    </source>
</evidence>
<keyword evidence="8" id="KW-0443">Lipid metabolism</keyword>
<dbReference type="PROSITE" id="PS00079">
    <property type="entry name" value="MULTICOPPER_OXIDASE1"/>
    <property type="match status" value="1"/>
</dbReference>
<dbReference type="PANTHER" id="PTHR11005">
    <property type="entry name" value="LYSOSOMAL ACID LIPASE-RELATED"/>
    <property type="match status" value="1"/>
</dbReference>
<evidence type="ECO:0000256" key="1">
    <source>
        <dbReference type="ARBA" id="ARBA00010609"/>
    </source>
</evidence>
<dbReference type="CDD" id="cd13858">
    <property type="entry name" value="CuRO_1_tcLCC2_insect_like"/>
    <property type="match status" value="1"/>
</dbReference>
<comment type="caution">
    <text evidence="15">The sequence shown here is derived from an EMBL/GenBank/DDBJ whole genome shotgun (WGS) entry which is preliminary data.</text>
</comment>
<sequence>MIVTKSKSHYRWHRICLIWCLVNFALAQQNQQPELELEQESAAKIDWLTFPWSHRNKTNKESHLSAGLQLKDDYGQADISSFSGFERHPCRRVCQQGQSQSCYYQLVVHNYRRLGPECQRCQFDERACADERCIYGDGVASPVMAVNRMVPGPAIELCENDTVVIDVLNYLNEPTTMHWHGIHMSRSPEMDGVAHVTQYPVEPGEVFRYEFLADRSGSLWYHSHMGWQRGFGVAGNLIVRQPHQANPHARLYDYDLVEHALMVQDIFYDYDIQQVRNILINGKGRNHLSQLPDQDARHRYERLRVTPGYRYRMRVVLNGIFNCPVEFSIEQHKLLIISTDGNDIEPVLADGFFLTSAERFDFVLEANQYAKNYWVRVRGYEQCADRKLYQGAVLSYRGAARSELPQGDILGSRQPRDQDGPPLFINDFRYKPLKNSSLALRQFSKDQDVGTLSLRSVEPVPWSSYTKFLTYYSSLSTRQAPNGELLFQIDEISYISPGISLLQGRHLYKDDGYYSNRSSLAAQGRNCARELCEGVHVMRLPAYRAIEMVVANHMEPTHPIHLHGYTFRLVGQGVLGNQNDLKNIRELDRRGRLPRLSNDYAAVAKDTVQVPGLGYVILRFISDNPGFWSYHCHIEAHTVQGMFAVLKSRANMEKCLIAALSALCLATVARCAPPGLDPFNFDGVDFYQLFNDPDGHLKLNPRLKTDDLIRAHEYPAELHHVTTEDGYIIGVFRIPYSHKLQNQKAHRPIVLLQHGILGSSDNWITMGPDNALAFQLVDAGYDVWIGNARGNTYSRNHTWLTTQHPYFWRFSWHEIGYFDIAAMIDYALATNGQGQKSIHYVGHSQGTTVFLALMASRPEYNAKIKTAQLLAPVAYMDNMDFPLAHATGPYLGHRTSYALMLESMEFLPYNDFLLLLLYNTCGPDSRFLKYCKQFHSTDGRTNSTAAAINAITTPAGVSTNQFLHYLQEQQSGHFREYDFGKKKNLIVYGAEVPPDYPTHLITCKTHLWYSDNDEMAAVKDVERLADTLPNKVMHHMDDPLWHHGDFATNWEVRKYINDPIIKIMNEFEDTLRS</sequence>
<evidence type="ECO:0000256" key="7">
    <source>
        <dbReference type="ARBA" id="ARBA00023002"/>
    </source>
</evidence>
<evidence type="ECO:0000259" key="13">
    <source>
        <dbReference type="Pfam" id="PF07731"/>
    </source>
</evidence>
<dbReference type="Pfam" id="PF07732">
    <property type="entry name" value="Cu-oxidase_3"/>
    <property type="match status" value="1"/>
</dbReference>
<feature type="chain" id="PRO_5019738766" evidence="10">
    <location>
        <begin position="28"/>
        <end position="1073"/>
    </location>
</feature>
<dbReference type="EMBL" id="LSRL02000022">
    <property type="protein sequence ID" value="TDG49516.1"/>
    <property type="molecule type" value="Genomic_DNA"/>
</dbReference>
<dbReference type="OrthoDB" id="9974421at2759"/>
<evidence type="ECO:0000313" key="16">
    <source>
        <dbReference type="Proteomes" id="UP000295192"/>
    </source>
</evidence>
<accession>A0A484BKX4</accession>
<dbReference type="Pfam" id="PF00394">
    <property type="entry name" value="Cu-oxidase"/>
    <property type="match status" value="1"/>
</dbReference>
<dbReference type="GO" id="GO:0016042">
    <property type="term" value="P:lipid catabolic process"/>
    <property type="evidence" value="ECO:0007669"/>
    <property type="project" value="UniProtKB-KW"/>
</dbReference>
<evidence type="ECO:0000256" key="3">
    <source>
        <dbReference type="ARBA" id="ARBA00022723"/>
    </source>
</evidence>
<comment type="similarity">
    <text evidence="1">Belongs to the multicopper oxidase family.</text>
</comment>
<dbReference type="PROSITE" id="PS00080">
    <property type="entry name" value="MULTICOPPER_OXIDASE2"/>
    <property type="match status" value="1"/>
</dbReference>
<dbReference type="InterPro" id="IPR033138">
    <property type="entry name" value="Cu_oxidase_CS"/>
</dbReference>
<dbReference type="AlphaFoldDB" id="A0A484BKX4"/>
<keyword evidence="3" id="KW-0479">Metal-binding</keyword>
<evidence type="ECO:0000256" key="5">
    <source>
        <dbReference type="ARBA" id="ARBA00022801"/>
    </source>
</evidence>
<keyword evidence="5" id="KW-0378">Hydrolase</keyword>
<dbReference type="Gene3D" id="3.40.50.1820">
    <property type="entry name" value="alpha/beta hydrolase"/>
    <property type="match status" value="1"/>
</dbReference>
<dbReference type="CDD" id="cd13905">
    <property type="entry name" value="CuRO_3_tcLLC2_insect_like"/>
    <property type="match status" value="1"/>
</dbReference>
<dbReference type="CDD" id="cd13884">
    <property type="entry name" value="CuRO_2_tcLCC_insect_like"/>
    <property type="match status" value="1"/>
</dbReference>
<name>A0A484BKX4_DRONA</name>
<dbReference type="STRING" id="7232.A0A484BKX4"/>
<dbReference type="InterPro" id="IPR011707">
    <property type="entry name" value="Cu-oxidase-like_N"/>
</dbReference>